<comment type="caution">
    <text evidence="2">The sequence shown here is derived from an EMBL/GenBank/DDBJ whole genome shotgun (WGS) entry which is preliminary data.</text>
</comment>
<proteinExistence type="predicted"/>
<reference evidence="2 3" key="1">
    <citation type="submission" date="2023-03" db="EMBL/GenBank/DDBJ databases">
        <title>High recombination rates correlate with genetic variation in Cardiocondyla obscurior ants.</title>
        <authorList>
            <person name="Errbii M."/>
        </authorList>
    </citation>
    <scope>NUCLEOTIDE SEQUENCE [LARGE SCALE GENOMIC DNA]</scope>
    <source>
        <strain evidence="2">Alpha-2009</strain>
        <tissue evidence="2">Whole body</tissue>
    </source>
</reference>
<accession>A0AAW2FDG7</accession>
<evidence type="ECO:0000313" key="2">
    <source>
        <dbReference type="EMBL" id="KAL0113255.1"/>
    </source>
</evidence>
<dbReference type="AlphaFoldDB" id="A0AAW2FDG7"/>
<gene>
    <name evidence="2" type="ORF">PUN28_012424</name>
</gene>
<dbReference type="EMBL" id="JADYXP020000012">
    <property type="protein sequence ID" value="KAL0113255.1"/>
    <property type="molecule type" value="Genomic_DNA"/>
</dbReference>
<sequence length="244" mass="27790">MLDSRLIRTRSYSCFENSPRNLTFAKLYSKNCKPTEIKKPDQFSQSCNEESSLEKSDEKNDVCSREKVKCDRSKEKAREKPKIGKMIVDHACKKTCLPAGKCELPQTVPPPKMEYAKVACPPQKFVKPNPCPSMSEDFRTDDKPYTEMKNSNVRKKKICAPPPLPKQPYAPVVLCPCSPPPKIHPGPCPYYEMKKIVKRPLIQPCKLKKTHPCPTVVHYCPSQKKPCNLKQDCEHRTKKEAPAS</sequence>
<protein>
    <submittedName>
        <fullName evidence="2">Uncharacterized protein</fullName>
    </submittedName>
</protein>
<feature type="compositionally biased region" description="Basic and acidic residues" evidence="1">
    <location>
        <begin position="52"/>
        <end position="63"/>
    </location>
</feature>
<evidence type="ECO:0000256" key="1">
    <source>
        <dbReference type="SAM" id="MobiDB-lite"/>
    </source>
</evidence>
<dbReference type="Proteomes" id="UP001430953">
    <property type="component" value="Unassembled WGS sequence"/>
</dbReference>
<feature type="region of interest" description="Disordered" evidence="1">
    <location>
        <begin position="37"/>
        <end position="63"/>
    </location>
</feature>
<keyword evidence="3" id="KW-1185">Reference proteome</keyword>
<name>A0AAW2FDG7_9HYME</name>
<organism evidence="2 3">
    <name type="scientific">Cardiocondyla obscurior</name>
    <dbReference type="NCBI Taxonomy" id="286306"/>
    <lineage>
        <taxon>Eukaryota</taxon>
        <taxon>Metazoa</taxon>
        <taxon>Ecdysozoa</taxon>
        <taxon>Arthropoda</taxon>
        <taxon>Hexapoda</taxon>
        <taxon>Insecta</taxon>
        <taxon>Pterygota</taxon>
        <taxon>Neoptera</taxon>
        <taxon>Endopterygota</taxon>
        <taxon>Hymenoptera</taxon>
        <taxon>Apocrita</taxon>
        <taxon>Aculeata</taxon>
        <taxon>Formicoidea</taxon>
        <taxon>Formicidae</taxon>
        <taxon>Myrmicinae</taxon>
        <taxon>Cardiocondyla</taxon>
    </lineage>
</organism>
<evidence type="ECO:0000313" key="3">
    <source>
        <dbReference type="Proteomes" id="UP001430953"/>
    </source>
</evidence>